<dbReference type="EMBL" id="JAESVD010000009">
    <property type="protein sequence ID" value="MBL4914455.1"/>
    <property type="molecule type" value="Genomic_DNA"/>
</dbReference>
<evidence type="ECO:0000256" key="1">
    <source>
        <dbReference type="SAM" id="MobiDB-lite"/>
    </source>
</evidence>
<dbReference type="Proteomes" id="UP000604898">
    <property type="component" value="Unassembled WGS sequence"/>
</dbReference>
<evidence type="ECO:0000313" key="2">
    <source>
        <dbReference type="EMBL" id="MBL4914455.1"/>
    </source>
</evidence>
<feature type="compositionally biased region" description="Basic and acidic residues" evidence="1">
    <location>
        <begin position="72"/>
        <end position="95"/>
    </location>
</feature>
<feature type="region of interest" description="Disordered" evidence="1">
    <location>
        <begin position="16"/>
        <end position="118"/>
    </location>
</feature>
<protein>
    <submittedName>
        <fullName evidence="2">Uncharacterized protein</fullName>
    </submittedName>
</protein>
<accession>A0ABS1T1I8</accession>
<comment type="caution">
    <text evidence="2">The sequence shown here is derived from an EMBL/GenBank/DDBJ whole genome shotgun (WGS) entry which is preliminary data.</text>
</comment>
<evidence type="ECO:0000313" key="3">
    <source>
        <dbReference type="Proteomes" id="UP000604898"/>
    </source>
</evidence>
<keyword evidence="3" id="KW-1185">Reference proteome</keyword>
<organism evidence="2 3">
    <name type="scientific">Shewanella schlegeliana</name>
    <dbReference type="NCBI Taxonomy" id="190308"/>
    <lineage>
        <taxon>Bacteria</taxon>
        <taxon>Pseudomonadati</taxon>
        <taxon>Pseudomonadota</taxon>
        <taxon>Gammaproteobacteria</taxon>
        <taxon>Alteromonadales</taxon>
        <taxon>Shewanellaceae</taxon>
        <taxon>Shewanella</taxon>
    </lineage>
</organism>
<feature type="compositionally biased region" description="Basic and acidic residues" evidence="1">
    <location>
        <begin position="102"/>
        <end position="118"/>
    </location>
</feature>
<reference evidence="2 3" key="1">
    <citation type="submission" date="2021-01" db="EMBL/GenBank/DDBJ databases">
        <title>Genome sequence of Shewanella schlegeliana JCM 11561.</title>
        <authorList>
            <person name="Zhang H."/>
            <person name="Li C."/>
        </authorList>
    </citation>
    <scope>NUCLEOTIDE SEQUENCE [LARGE SCALE GENOMIC DNA]</scope>
    <source>
        <strain evidence="2 3">JCM 11561</strain>
    </source>
</reference>
<sequence>MISLDSVYAMLARPVSPKVKSKKKVKKIDNSAQIAADSHESPQSQLPPHLERRTSTDDRRKNQQIAYQLDPSLERRKGSRRDKCVQEEQDQKLEQEPSQSSKVREDSESTHTRIDIDV</sequence>
<feature type="compositionally biased region" description="Basic and acidic residues" evidence="1">
    <location>
        <begin position="49"/>
        <end position="61"/>
    </location>
</feature>
<proteinExistence type="predicted"/>
<name>A0ABS1T1I8_9GAMM</name>
<dbReference type="RefSeq" id="WP_202722714.1">
    <property type="nucleotide sequence ID" value="NZ_BPEX01000019.1"/>
</dbReference>
<gene>
    <name evidence="2" type="ORF">JMA39_15230</name>
</gene>